<dbReference type="Pfam" id="PF01451">
    <property type="entry name" value="LMWPc"/>
    <property type="match status" value="1"/>
</dbReference>
<feature type="active site" description="Nucleophile" evidence="4">
    <location>
        <position position="20"/>
    </location>
</feature>
<evidence type="ECO:0000256" key="2">
    <source>
        <dbReference type="ARBA" id="ARBA00022801"/>
    </source>
</evidence>
<sequence>MGSKKSGKKSVRKKRILFLCTGNSCRSQIAEAFAKHYHGEWLEAYSAGTSPQGVDPKAVKSMKEVGIDI</sequence>
<organism evidence="6">
    <name type="scientific">Thermodesulforhabdus norvegica</name>
    <dbReference type="NCBI Taxonomy" id="39841"/>
    <lineage>
        <taxon>Bacteria</taxon>
        <taxon>Pseudomonadati</taxon>
        <taxon>Thermodesulfobacteriota</taxon>
        <taxon>Syntrophobacteria</taxon>
        <taxon>Syntrophobacterales</taxon>
        <taxon>Thermodesulforhabdaceae</taxon>
        <taxon>Thermodesulforhabdus</taxon>
    </lineage>
</organism>
<feature type="active site" evidence="4">
    <location>
        <position position="26"/>
    </location>
</feature>
<dbReference type="SMART" id="SM00226">
    <property type="entry name" value="LMWPc"/>
    <property type="match status" value="1"/>
</dbReference>
<dbReference type="InterPro" id="IPR023485">
    <property type="entry name" value="Ptyr_pPase"/>
</dbReference>
<keyword evidence="2" id="KW-0378">Hydrolase</keyword>
<evidence type="ECO:0000256" key="3">
    <source>
        <dbReference type="ARBA" id="ARBA00022849"/>
    </source>
</evidence>
<feature type="domain" description="Phosphotyrosine protein phosphatase I" evidence="5">
    <location>
        <begin position="14"/>
        <end position="69"/>
    </location>
</feature>
<evidence type="ECO:0000313" key="6">
    <source>
        <dbReference type="EMBL" id="HDL90420.1"/>
    </source>
</evidence>
<evidence type="ECO:0000256" key="1">
    <source>
        <dbReference type="ARBA" id="ARBA00011063"/>
    </source>
</evidence>
<evidence type="ECO:0000259" key="5">
    <source>
        <dbReference type="SMART" id="SM00226"/>
    </source>
</evidence>
<keyword evidence="3" id="KW-0059">Arsenical resistance</keyword>
<dbReference type="EMBL" id="DQZW01000279">
    <property type="protein sequence ID" value="HDL90420.1"/>
    <property type="molecule type" value="Genomic_DNA"/>
</dbReference>
<proteinExistence type="inferred from homology"/>
<accession>A0A7C1B184</accession>
<name>A0A7C1B184_9BACT</name>
<comment type="caution">
    <text evidence="6">The sequence shown here is derived from an EMBL/GenBank/DDBJ whole genome shotgun (WGS) entry which is preliminary data.</text>
</comment>
<dbReference type="SUPFAM" id="SSF52788">
    <property type="entry name" value="Phosphotyrosine protein phosphatases I"/>
    <property type="match status" value="1"/>
</dbReference>
<dbReference type="Gene3D" id="3.40.50.2300">
    <property type="match status" value="1"/>
</dbReference>
<feature type="non-terminal residue" evidence="6">
    <location>
        <position position="69"/>
    </location>
</feature>
<comment type="similarity">
    <text evidence="1">Belongs to the low molecular weight phosphotyrosine protein phosphatase family.</text>
</comment>
<dbReference type="PANTHER" id="PTHR43428:SF1">
    <property type="entry name" value="ARSENATE REDUCTASE"/>
    <property type="match status" value="1"/>
</dbReference>
<dbReference type="InterPro" id="IPR036196">
    <property type="entry name" value="Ptyr_pPase_sf"/>
</dbReference>
<dbReference type="GO" id="GO:0004725">
    <property type="term" value="F:protein tyrosine phosphatase activity"/>
    <property type="evidence" value="ECO:0007669"/>
    <property type="project" value="InterPro"/>
</dbReference>
<dbReference type="GO" id="GO:0046685">
    <property type="term" value="P:response to arsenic-containing substance"/>
    <property type="evidence" value="ECO:0007669"/>
    <property type="project" value="UniProtKB-KW"/>
</dbReference>
<dbReference type="InterPro" id="IPR017867">
    <property type="entry name" value="Tyr_phospatase_low_mol_wt"/>
</dbReference>
<dbReference type="Proteomes" id="UP000886355">
    <property type="component" value="Unassembled WGS sequence"/>
</dbReference>
<reference evidence="6" key="1">
    <citation type="journal article" date="2020" name="mSystems">
        <title>Genome- and Community-Level Interaction Insights into Carbon Utilization and Element Cycling Functions of Hydrothermarchaeota in Hydrothermal Sediment.</title>
        <authorList>
            <person name="Zhou Z."/>
            <person name="Liu Y."/>
            <person name="Xu W."/>
            <person name="Pan J."/>
            <person name="Luo Z.H."/>
            <person name="Li M."/>
        </authorList>
    </citation>
    <scope>NUCLEOTIDE SEQUENCE [LARGE SCALE GENOMIC DNA]</scope>
    <source>
        <strain evidence="6">HyVt-19</strain>
    </source>
</reference>
<dbReference type="AlphaFoldDB" id="A0A7C1B184"/>
<dbReference type="PANTHER" id="PTHR43428">
    <property type="entry name" value="ARSENATE REDUCTASE"/>
    <property type="match status" value="1"/>
</dbReference>
<evidence type="ECO:0000256" key="4">
    <source>
        <dbReference type="PIRSR" id="PIRSR617867-1"/>
    </source>
</evidence>
<protein>
    <recommendedName>
        <fullName evidence="5">Phosphotyrosine protein phosphatase I domain-containing protein</fullName>
    </recommendedName>
</protein>
<gene>
    <name evidence="6" type="ORF">ENG14_05905</name>
</gene>
<dbReference type="PRINTS" id="PR00719">
    <property type="entry name" value="LMWPTPASE"/>
</dbReference>